<dbReference type="EMBL" id="JAMKBI010000004">
    <property type="protein sequence ID" value="MCZ8533258.1"/>
    <property type="molecule type" value="Genomic_DNA"/>
</dbReference>
<dbReference type="AlphaFoldDB" id="A0A9X3L8C6"/>
<dbReference type="SMART" id="SM00382">
    <property type="entry name" value="AAA"/>
    <property type="match status" value="1"/>
</dbReference>
<accession>A0A9X3L8C6</accession>
<dbReference type="Gene3D" id="3.40.50.300">
    <property type="entry name" value="P-loop containing nucleotide triphosphate hydrolases"/>
    <property type="match status" value="1"/>
</dbReference>
<keyword evidence="5" id="KW-1185">Reference proteome</keyword>
<keyword evidence="2 4" id="KW-0067">ATP-binding</keyword>
<dbReference type="Pfam" id="PF00005">
    <property type="entry name" value="ABC_tran"/>
    <property type="match status" value="1"/>
</dbReference>
<evidence type="ECO:0000313" key="5">
    <source>
        <dbReference type="Proteomes" id="UP001152172"/>
    </source>
</evidence>
<evidence type="ECO:0000313" key="4">
    <source>
        <dbReference type="EMBL" id="MCZ8533258.1"/>
    </source>
</evidence>
<evidence type="ECO:0000256" key="2">
    <source>
        <dbReference type="ARBA" id="ARBA00022840"/>
    </source>
</evidence>
<name>A0A9X3L8C6_9BACI</name>
<dbReference type="Proteomes" id="UP001152172">
    <property type="component" value="Unassembled WGS sequence"/>
</dbReference>
<sequence length="236" mass="26621">MIHLQNVSFKYQRQEVIQDLTLTFPIGQIIGIAGENGSGKSTLLKMIAGIQRPQKGTITIHNTSLSRLNAVDVAYLPDMDLFYSFYTGKELFAFYASQFPDFSVEKAMEVAEYLEVNVNVKLKKLSKGNRGRAKMAATLGRNTPYYVMDEPFSGLDPIVRESLIKGLIRYTNVETQSIILSTHELHEVEPILDQLIVLKDGKVIAQDELEAIRFNTNQDAVSWMKNVTKEKVTVNE</sequence>
<feature type="domain" description="ABC transporter" evidence="3">
    <location>
        <begin position="2"/>
        <end position="225"/>
    </location>
</feature>
<dbReference type="RefSeq" id="WP_269921670.1">
    <property type="nucleotide sequence ID" value="NZ_JAMKBI010000004.1"/>
</dbReference>
<evidence type="ECO:0000259" key="3">
    <source>
        <dbReference type="PROSITE" id="PS50893"/>
    </source>
</evidence>
<protein>
    <submittedName>
        <fullName evidence="4">ABC transporter ATP-binding protein</fullName>
    </submittedName>
</protein>
<organism evidence="4 5">
    <name type="scientific">Psychrobacillus psychrodurans</name>
    <dbReference type="NCBI Taxonomy" id="126157"/>
    <lineage>
        <taxon>Bacteria</taxon>
        <taxon>Bacillati</taxon>
        <taxon>Bacillota</taxon>
        <taxon>Bacilli</taxon>
        <taxon>Bacillales</taxon>
        <taxon>Bacillaceae</taxon>
        <taxon>Psychrobacillus</taxon>
    </lineage>
</organism>
<dbReference type="CDD" id="cd03230">
    <property type="entry name" value="ABC_DR_subfamily_A"/>
    <property type="match status" value="1"/>
</dbReference>
<proteinExistence type="predicted"/>
<dbReference type="PANTHER" id="PTHR43158">
    <property type="entry name" value="SKFA PEPTIDE EXPORT ATP-BINDING PROTEIN SKFE"/>
    <property type="match status" value="1"/>
</dbReference>
<dbReference type="PANTHER" id="PTHR43158:SF1">
    <property type="entry name" value="ABC TRANSPORTER, ATP-BINDING PROTEIN"/>
    <property type="match status" value="1"/>
</dbReference>
<dbReference type="PROSITE" id="PS50893">
    <property type="entry name" value="ABC_TRANSPORTER_2"/>
    <property type="match status" value="1"/>
</dbReference>
<dbReference type="InterPro" id="IPR003439">
    <property type="entry name" value="ABC_transporter-like_ATP-bd"/>
</dbReference>
<dbReference type="GO" id="GO:0005524">
    <property type="term" value="F:ATP binding"/>
    <property type="evidence" value="ECO:0007669"/>
    <property type="project" value="UniProtKB-KW"/>
</dbReference>
<dbReference type="InterPro" id="IPR027417">
    <property type="entry name" value="P-loop_NTPase"/>
</dbReference>
<reference evidence="4" key="1">
    <citation type="submission" date="2022-05" db="EMBL/GenBank/DDBJ databases">
        <authorList>
            <person name="Colautti A."/>
            <person name="Iacumin L."/>
        </authorList>
    </citation>
    <scope>NUCLEOTIDE SEQUENCE</scope>
    <source>
        <strain evidence="4">DSM 30747</strain>
    </source>
</reference>
<keyword evidence="1" id="KW-0547">Nucleotide-binding</keyword>
<gene>
    <name evidence="4" type="ORF">M9R61_07800</name>
</gene>
<dbReference type="GO" id="GO:0016887">
    <property type="term" value="F:ATP hydrolysis activity"/>
    <property type="evidence" value="ECO:0007669"/>
    <property type="project" value="InterPro"/>
</dbReference>
<evidence type="ECO:0000256" key="1">
    <source>
        <dbReference type="ARBA" id="ARBA00022741"/>
    </source>
</evidence>
<comment type="caution">
    <text evidence="4">The sequence shown here is derived from an EMBL/GenBank/DDBJ whole genome shotgun (WGS) entry which is preliminary data.</text>
</comment>
<dbReference type="InterPro" id="IPR003593">
    <property type="entry name" value="AAA+_ATPase"/>
</dbReference>
<dbReference type="SUPFAM" id="SSF52540">
    <property type="entry name" value="P-loop containing nucleoside triphosphate hydrolases"/>
    <property type="match status" value="1"/>
</dbReference>